<feature type="compositionally biased region" description="Basic and acidic residues" evidence="2">
    <location>
        <begin position="222"/>
        <end position="232"/>
    </location>
</feature>
<dbReference type="SUPFAM" id="SSF57756">
    <property type="entry name" value="Retrovirus zinc finger-like domains"/>
    <property type="match status" value="1"/>
</dbReference>
<reference evidence="4" key="2">
    <citation type="submission" date="2014-07" db="EMBL/GenBank/DDBJ databases">
        <authorList>
            <person name="Hull J."/>
        </authorList>
    </citation>
    <scope>NUCLEOTIDE SEQUENCE</scope>
</reference>
<proteinExistence type="predicted"/>
<organism evidence="4">
    <name type="scientific">Lygus hesperus</name>
    <name type="common">Western plant bug</name>
    <dbReference type="NCBI Taxonomy" id="30085"/>
    <lineage>
        <taxon>Eukaryota</taxon>
        <taxon>Metazoa</taxon>
        <taxon>Ecdysozoa</taxon>
        <taxon>Arthropoda</taxon>
        <taxon>Hexapoda</taxon>
        <taxon>Insecta</taxon>
        <taxon>Pterygota</taxon>
        <taxon>Neoptera</taxon>
        <taxon>Paraneoptera</taxon>
        <taxon>Hemiptera</taxon>
        <taxon>Heteroptera</taxon>
        <taxon>Panheteroptera</taxon>
        <taxon>Cimicomorpha</taxon>
        <taxon>Miridae</taxon>
        <taxon>Mirini</taxon>
        <taxon>Lygus</taxon>
    </lineage>
</organism>
<dbReference type="Pfam" id="PF14223">
    <property type="entry name" value="Retrotran_gag_2"/>
    <property type="match status" value="1"/>
</dbReference>
<feature type="region of interest" description="Disordered" evidence="2">
    <location>
        <begin position="207"/>
        <end position="232"/>
    </location>
</feature>
<keyword evidence="1" id="KW-0479">Metal-binding</keyword>
<dbReference type="InterPro" id="IPR001878">
    <property type="entry name" value="Znf_CCHC"/>
</dbReference>
<name>A0A0A9Y7E3_LYGHE</name>
<dbReference type="PROSITE" id="PS50158">
    <property type="entry name" value="ZF_CCHC"/>
    <property type="match status" value="1"/>
</dbReference>
<dbReference type="GO" id="GO:0008270">
    <property type="term" value="F:zinc ion binding"/>
    <property type="evidence" value="ECO:0007669"/>
    <property type="project" value="UniProtKB-KW"/>
</dbReference>
<protein>
    <submittedName>
        <fullName evidence="4">Retrovirus-related Pol polyprotein from transposon TNT 1-94</fullName>
    </submittedName>
</protein>
<evidence type="ECO:0000313" key="4">
    <source>
        <dbReference type="EMBL" id="JAG27008.1"/>
    </source>
</evidence>
<feature type="non-terminal residue" evidence="4">
    <location>
        <position position="285"/>
    </location>
</feature>
<dbReference type="AlphaFoldDB" id="A0A0A9Y7E3"/>
<evidence type="ECO:0000259" key="3">
    <source>
        <dbReference type="PROSITE" id="PS50158"/>
    </source>
</evidence>
<keyword evidence="1" id="KW-0863">Zinc-finger</keyword>
<dbReference type="GO" id="GO:0003676">
    <property type="term" value="F:nucleic acid binding"/>
    <property type="evidence" value="ECO:0007669"/>
    <property type="project" value="InterPro"/>
</dbReference>
<gene>
    <name evidence="4" type="primary">POLX_89</name>
    <name evidence="4" type="ORF">CM83_102734</name>
</gene>
<dbReference type="PANTHER" id="PTHR47481:SF14">
    <property type="entry name" value="RETROTRANSPOSON COPIA-LIKE N-TERMINAL DOMAIN-CONTAINING PROTEIN"/>
    <property type="match status" value="1"/>
</dbReference>
<dbReference type="PANTHER" id="PTHR47481">
    <property type="match status" value="1"/>
</dbReference>
<feature type="domain" description="CCHC-type" evidence="3">
    <location>
        <begin position="194"/>
        <end position="208"/>
    </location>
</feature>
<accession>A0A0A9Y7E3</accession>
<feature type="non-terminal residue" evidence="4">
    <location>
        <position position="1"/>
    </location>
</feature>
<evidence type="ECO:0000256" key="2">
    <source>
        <dbReference type="SAM" id="MobiDB-lite"/>
    </source>
</evidence>
<reference evidence="4" key="1">
    <citation type="journal article" date="2014" name="PLoS ONE">
        <title>Transcriptome-Based Identification of ABC Transporters in the Western Tarnished Plant Bug Lygus hesperus.</title>
        <authorList>
            <person name="Hull J.J."/>
            <person name="Chaney K."/>
            <person name="Geib S.M."/>
            <person name="Fabrick J.A."/>
            <person name="Brent C.S."/>
            <person name="Walsh D."/>
            <person name="Lavine L.C."/>
        </authorList>
    </citation>
    <scope>NUCLEOTIDE SEQUENCE</scope>
</reference>
<dbReference type="Gene3D" id="4.10.60.10">
    <property type="entry name" value="Zinc finger, CCHC-type"/>
    <property type="match status" value="1"/>
</dbReference>
<evidence type="ECO:0000256" key="1">
    <source>
        <dbReference type="PROSITE-ProRule" id="PRU00047"/>
    </source>
</evidence>
<dbReference type="InterPro" id="IPR036875">
    <property type="entry name" value="Znf_CCHC_sf"/>
</dbReference>
<dbReference type="EMBL" id="GBHO01016596">
    <property type="protein sequence ID" value="JAG27008.1"/>
    <property type="molecule type" value="Transcribed_RNA"/>
</dbReference>
<dbReference type="Pfam" id="PF00098">
    <property type="entry name" value="zf-CCHC"/>
    <property type="match status" value="1"/>
</dbReference>
<dbReference type="SMART" id="SM00343">
    <property type="entry name" value="ZnF_C2HC"/>
    <property type="match status" value="1"/>
</dbReference>
<keyword evidence="1" id="KW-0862">Zinc</keyword>
<sequence length="285" mass="31352">ELWECIEPSIDKDGKKVAIDRKKDKKCRSKIILLVDPLIYSHIQPTTTALEAWNNLCTAFADTGLTRRVGLLRILITTRLENCESVEAYVNTIISTAYKLSNIGMKVSEEWVGTILLAGLPEHYQPMIMGIESSGVKVTADCIKNKLLQDVSMQKTSNSGDIALYGYGRSKVTGMSGAVSKNGRGNFIDKRGPRCFNCNKYGHLSRNCSDKQRSSGQGKRTNKSERESNDRTDKSLFSALSVGSVESGDFYLDSGASAHLVRSSYGLSNSRKSESITITTANNEK</sequence>